<evidence type="ECO:0000256" key="1">
    <source>
        <dbReference type="SAM" id="Phobius"/>
    </source>
</evidence>
<dbReference type="Proteomes" id="UP001054945">
    <property type="component" value="Unassembled WGS sequence"/>
</dbReference>
<reference evidence="2 3" key="1">
    <citation type="submission" date="2021-06" db="EMBL/GenBank/DDBJ databases">
        <title>Caerostris extrusa draft genome.</title>
        <authorList>
            <person name="Kono N."/>
            <person name="Arakawa K."/>
        </authorList>
    </citation>
    <scope>NUCLEOTIDE SEQUENCE [LARGE SCALE GENOMIC DNA]</scope>
</reference>
<keyword evidence="1" id="KW-0812">Transmembrane</keyword>
<keyword evidence="1" id="KW-1133">Transmembrane helix</keyword>
<sequence>MSFNAEKSTFILIPLLCPGSPSTRPSSRLKKVLQSNCLALPKAIHLPATGQTLYISTFPRMLSIAIALICFIRYLPIKLCLIGRLGHV</sequence>
<accession>A0AAV4SYG7</accession>
<gene>
    <name evidence="2" type="ORF">CEXT_593921</name>
</gene>
<evidence type="ECO:0000313" key="3">
    <source>
        <dbReference type="Proteomes" id="UP001054945"/>
    </source>
</evidence>
<organism evidence="2 3">
    <name type="scientific">Caerostris extrusa</name>
    <name type="common">Bark spider</name>
    <name type="synonym">Caerostris bankana</name>
    <dbReference type="NCBI Taxonomy" id="172846"/>
    <lineage>
        <taxon>Eukaryota</taxon>
        <taxon>Metazoa</taxon>
        <taxon>Ecdysozoa</taxon>
        <taxon>Arthropoda</taxon>
        <taxon>Chelicerata</taxon>
        <taxon>Arachnida</taxon>
        <taxon>Araneae</taxon>
        <taxon>Araneomorphae</taxon>
        <taxon>Entelegynae</taxon>
        <taxon>Araneoidea</taxon>
        <taxon>Araneidae</taxon>
        <taxon>Caerostris</taxon>
    </lineage>
</organism>
<feature type="transmembrane region" description="Helical" evidence="1">
    <location>
        <begin position="53"/>
        <end position="75"/>
    </location>
</feature>
<evidence type="ECO:0000313" key="2">
    <source>
        <dbReference type="EMBL" id="GIY37520.1"/>
    </source>
</evidence>
<keyword evidence="3" id="KW-1185">Reference proteome</keyword>
<dbReference type="AlphaFoldDB" id="A0AAV4SYG7"/>
<dbReference type="EMBL" id="BPLR01010179">
    <property type="protein sequence ID" value="GIY37520.1"/>
    <property type="molecule type" value="Genomic_DNA"/>
</dbReference>
<comment type="caution">
    <text evidence="2">The sequence shown here is derived from an EMBL/GenBank/DDBJ whole genome shotgun (WGS) entry which is preliminary data.</text>
</comment>
<keyword evidence="1" id="KW-0472">Membrane</keyword>
<name>A0AAV4SYG7_CAEEX</name>
<protein>
    <submittedName>
        <fullName evidence="2">Uncharacterized protein</fullName>
    </submittedName>
</protein>
<proteinExistence type="predicted"/>